<dbReference type="RefSeq" id="XP_014252493.1">
    <property type="nucleotide sequence ID" value="XM_014397007.2"/>
</dbReference>
<name>A0A8I6RYQ5_CIMLE</name>
<proteinExistence type="predicted"/>
<organism evidence="2 3">
    <name type="scientific">Cimex lectularius</name>
    <name type="common">Bed bug</name>
    <name type="synonym">Acanthia lectularia</name>
    <dbReference type="NCBI Taxonomy" id="79782"/>
    <lineage>
        <taxon>Eukaryota</taxon>
        <taxon>Metazoa</taxon>
        <taxon>Ecdysozoa</taxon>
        <taxon>Arthropoda</taxon>
        <taxon>Hexapoda</taxon>
        <taxon>Insecta</taxon>
        <taxon>Pterygota</taxon>
        <taxon>Neoptera</taxon>
        <taxon>Paraneoptera</taxon>
        <taxon>Hemiptera</taxon>
        <taxon>Heteroptera</taxon>
        <taxon>Panheteroptera</taxon>
        <taxon>Cimicomorpha</taxon>
        <taxon>Cimicidae</taxon>
        <taxon>Cimex</taxon>
    </lineage>
</organism>
<dbReference type="Proteomes" id="UP000494040">
    <property type="component" value="Unassembled WGS sequence"/>
</dbReference>
<feature type="region of interest" description="Disordered" evidence="1">
    <location>
        <begin position="1"/>
        <end position="49"/>
    </location>
</feature>
<dbReference type="KEGG" id="clec:106668345"/>
<dbReference type="EnsemblMetazoa" id="XM_014397007.2">
    <property type="protein sequence ID" value="XP_014252493.1"/>
    <property type="gene ID" value="LOC106668345"/>
</dbReference>
<accession>A0A8I6RYQ5</accession>
<dbReference type="GeneID" id="106668345"/>
<evidence type="ECO:0000256" key="1">
    <source>
        <dbReference type="SAM" id="MobiDB-lite"/>
    </source>
</evidence>
<evidence type="ECO:0000313" key="2">
    <source>
        <dbReference type="EnsemblMetazoa" id="XP_014252493.1"/>
    </source>
</evidence>
<protein>
    <submittedName>
        <fullName evidence="2">Uncharacterized protein</fullName>
    </submittedName>
</protein>
<reference evidence="2" key="1">
    <citation type="submission" date="2022-01" db="UniProtKB">
        <authorList>
            <consortium name="EnsemblMetazoa"/>
        </authorList>
    </citation>
    <scope>IDENTIFICATION</scope>
</reference>
<evidence type="ECO:0000313" key="3">
    <source>
        <dbReference type="Proteomes" id="UP000494040"/>
    </source>
</evidence>
<sequence length="114" mass="12285">MVQWSQRGGTGSSELEKDGPADPSNIQGKADSPDGVVEHRPTEQSAPMNVIPNTICDQYVTLFINGNTSTKMRELAPRKTLYQFSGNKITMSHSCMAKNTQLPMTASSSPPSGL</sequence>
<dbReference type="AlphaFoldDB" id="A0A8I6RYQ5"/>
<keyword evidence="3" id="KW-1185">Reference proteome</keyword>